<accession>A0A9P6RR24</accession>
<gene>
    <name evidence="2" type="ORF">BGZ97_011017</name>
</gene>
<dbReference type="SUPFAM" id="SSF109709">
    <property type="entry name" value="KorB DNA-binding domain-like"/>
    <property type="match status" value="1"/>
</dbReference>
<protein>
    <recommendedName>
        <fullName evidence="1">ParB/Spo0J HTH domain-containing protein</fullName>
    </recommendedName>
</protein>
<evidence type="ECO:0000259" key="1">
    <source>
        <dbReference type="Pfam" id="PF17762"/>
    </source>
</evidence>
<reference evidence="2" key="1">
    <citation type="journal article" date="2020" name="Fungal Divers.">
        <title>Resolving the Mortierellaceae phylogeny through synthesis of multi-gene phylogenetics and phylogenomics.</title>
        <authorList>
            <person name="Vandepol N."/>
            <person name="Liber J."/>
            <person name="Desiro A."/>
            <person name="Na H."/>
            <person name="Kennedy M."/>
            <person name="Barry K."/>
            <person name="Grigoriev I.V."/>
            <person name="Miller A.N."/>
            <person name="O'Donnell K."/>
            <person name="Stajich J.E."/>
            <person name="Bonito G."/>
        </authorList>
    </citation>
    <scope>NUCLEOTIDE SEQUENCE</scope>
    <source>
        <strain evidence="2">NVP60</strain>
    </source>
</reference>
<evidence type="ECO:0000313" key="3">
    <source>
        <dbReference type="Proteomes" id="UP000823405"/>
    </source>
</evidence>
<keyword evidence="3" id="KW-1185">Reference proteome</keyword>
<dbReference type="Proteomes" id="UP000823405">
    <property type="component" value="Unassembled WGS sequence"/>
</dbReference>
<sequence>MGSGIDKTQCEHTLYDVLVDGIAFAEPVQVMLVAGDLDMGHARALLAVDAAAQITLANQIVNRRLSVREAEKLMFEMLIDLMKIKLLWIKFIVEPFE</sequence>
<comment type="caution">
    <text evidence="2">The sequence shown here is derived from an EMBL/GenBank/DDBJ whole genome shotgun (WGS) entry which is preliminary data.</text>
</comment>
<evidence type="ECO:0000313" key="2">
    <source>
        <dbReference type="EMBL" id="KAG0323266.1"/>
    </source>
</evidence>
<name>A0A9P6RR24_9FUNG</name>
<dbReference type="Gene3D" id="1.10.10.2830">
    <property type="match status" value="1"/>
</dbReference>
<dbReference type="InterPro" id="IPR041468">
    <property type="entry name" value="HTH_ParB/Spo0J"/>
</dbReference>
<proteinExistence type="predicted"/>
<dbReference type="OrthoDB" id="2435174at2759"/>
<feature type="domain" description="ParB/Spo0J HTH" evidence="1">
    <location>
        <begin position="25"/>
        <end position="76"/>
    </location>
</feature>
<dbReference type="EMBL" id="JAAAIN010000006">
    <property type="protein sequence ID" value="KAG0323266.1"/>
    <property type="molecule type" value="Genomic_DNA"/>
</dbReference>
<dbReference type="AlphaFoldDB" id="A0A9P6RR24"/>
<dbReference type="Pfam" id="PF17762">
    <property type="entry name" value="HTH_ParB"/>
    <property type="match status" value="1"/>
</dbReference>
<organism evidence="2 3">
    <name type="scientific">Linnemannia gamsii</name>
    <dbReference type="NCBI Taxonomy" id="64522"/>
    <lineage>
        <taxon>Eukaryota</taxon>
        <taxon>Fungi</taxon>
        <taxon>Fungi incertae sedis</taxon>
        <taxon>Mucoromycota</taxon>
        <taxon>Mortierellomycotina</taxon>
        <taxon>Mortierellomycetes</taxon>
        <taxon>Mortierellales</taxon>
        <taxon>Mortierellaceae</taxon>
        <taxon>Linnemannia</taxon>
    </lineage>
</organism>